<name>A0ABV7ANB1_9RHOB</name>
<reference evidence="2" key="1">
    <citation type="journal article" date="2019" name="Int. J. Syst. Evol. Microbiol.">
        <title>The Global Catalogue of Microorganisms (GCM) 10K type strain sequencing project: providing services to taxonomists for standard genome sequencing and annotation.</title>
        <authorList>
            <consortium name="The Broad Institute Genomics Platform"/>
            <consortium name="The Broad Institute Genome Sequencing Center for Infectious Disease"/>
            <person name="Wu L."/>
            <person name="Ma J."/>
        </authorList>
    </citation>
    <scope>NUCLEOTIDE SEQUENCE [LARGE SCALE GENOMIC DNA]</scope>
    <source>
        <strain evidence="2">KCTC 62192</strain>
    </source>
</reference>
<organism evidence="1 2">
    <name type="scientific">Acidimangrovimonas pyrenivorans</name>
    <dbReference type="NCBI Taxonomy" id="2030798"/>
    <lineage>
        <taxon>Bacteria</taxon>
        <taxon>Pseudomonadati</taxon>
        <taxon>Pseudomonadota</taxon>
        <taxon>Alphaproteobacteria</taxon>
        <taxon>Rhodobacterales</taxon>
        <taxon>Paracoccaceae</taxon>
        <taxon>Acidimangrovimonas</taxon>
    </lineage>
</organism>
<dbReference type="SUPFAM" id="SSF52540">
    <property type="entry name" value="P-loop containing nucleoside triphosphate hydrolases"/>
    <property type="match status" value="1"/>
</dbReference>
<sequence length="336" mass="38002">MHKTGSSSIQQTFSGFKPEGYCYFDWKTPNHSPLFALLFHEPVESYHRFSGNAEPRQQLLAERAQWRDKLIAFIEENRGATQVFSAEDISGRYEGAVAAMRDFFAEYYDEIEVIAYVRPPISYMQSGFQQMVKGGGLDVLEPRRLWPNYRGRFEKLERVFGADRVRFRKFGKDSLVGGDVVTDFAAAVGAELPKDRIVRANDSLSLEAVALLFAQRRLGEGFVRGFEGAHTANNRFIRLLSRIGEQKLVFAPALTDPMVEANRADLDWMEARLDAPLLDTPGTGGRQIASEDDLLAVAEENLPALEELLATELENSADAPRTRLVRRLEMLRRLSY</sequence>
<dbReference type="Proteomes" id="UP001595443">
    <property type="component" value="Unassembled WGS sequence"/>
</dbReference>
<gene>
    <name evidence="1" type="ORF">ACFOES_20455</name>
</gene>
<comment type="caution">
    <text evidence="1">The sequence shown here is derived from an EMBL/GenBank/DDBJ whole genome shotgun (WGS) entry which is preliminary data.</text>
</comment>
<accession>A0ABV7ANB1</accession>
<protein>
    <recommendedName>
        <fullName evidence="3">Sulfotransferase family protein</fullName>
    </recommendedName>
</protein>
<proteinExistence type="predicted"/>
<evidence type="ECO:0008006" key="3">
    <source>
        <dbReference type="Google" id="ProtNLM"/>
    </source>
</evidence>
<dbReference type="InterPro" id="IPR027417">
    <property type="entry name" value="P-loop_NTPase"/>
</dbReference>
<evidence type="ECO:0000313" key="2">
    <source>
        <dbReference type="Proteomes" id="UP001595443"/>
    </source>
</evidence>
<keyword evidence="2" id="KW-1185">Reference proteome</keyword>
<dbReference type="EMBL" id="JBHRSK010000021">
    <property type="protein sequence ID" value="MFC2970477.1"/>
    <property type="molecule type" value="Genomic_DNA"/>
</dbReference>
<evidence type="ECO:0000313" key="1">
    <source>
        <dbReference type="EMBL" id="MFC2970477.1"/>
    </source>
</evidence>
<dbReference type="RefSeq" id="WP_377835484.1">
    <property type="nucleotide sequence ID" value="NZ_JBHRSK010000021.1"/>
</dbReference>